<comment type="caution">
    <text evidence="4">The sequence shown here is derived from an EMBL/GenBank/DDBJ whole genome shotgun (WGS) entry which is preliminary data.</text>
</comment>
<dbReference type="Pfam" id="PF03413">
    <property type="entry name" value="PepSY"/>
    <property type="match status" value="2"/>
</dbReference>
<evidence type="ECO:0000259" key="3">
    <source>
        <dbReference type="Pfam" id="PF03413"/>
    </source>
</evidence>
<sequence length="241" mass="26426">MKKKVVITIASVVVASLLGFGLYHTNAAQADPKLTRVEIEELVSAQYPGTITEIELDKSFNRVVYEVEVEGNGKKYEIKLDGNTGEILQLEEEVLKVTTQNSTDLSIKDKANTEDSKSEKGETSTDVDKDKINGNDSKAEEQKQDDTKSEEKQQDNGIKVAIDYQTAKKIALAEFDGIITELQLDEDDGRYIYEVEIEGPTGEAELDIDANTGEIISISIDTELGDIGKNGNSNGQSDDLD</sequence>
<dbReference type="AlphaFoldDB" id="A0A919X719"/>
<evidence type="ECO:0000256" key="1">
    <source>
        <dbReference type="SAM" id="MobiDB-lite"/>
    </source>
</evidence>
<reference evidence="4" key="1">
    <citation type="submission" date="2021-03" db="EMBL/GenBank/DDBJ databases">
        <title>Antimicrobial resistance genes in bacteria isolated from Japanese honey, and their potential for conferring macrolide and lincosamide resistance in the American foulbrood pathogen Paenibacillus larvae.</title>
        <authorList>
            <person name="Okamoto M."/>
            <person name="Kumagai M."/>
            <person name="Kanamori H."/>
            <person name="Takamatsu D."/>
        </authorList>
    </citation>
    <scope>NUCLEOTIDE SEQUENCE</scope>
    <source>
        <strain evidence="4">J43TS3</strain>
    </source>
</reference>
<dbReference type="InterPro" id="IPR025711">
    <property type="entry name" value="PepSY"/>
</dbReference>
<name>A0A919X719_9BACI</name>
<dbReference type="Gene3D" id="3.10.450.40">
    <property type="match status" value="2"/>
</dbReference>
<dbReference type="EMBL" id="BORP01000003">
    <property type="protein sequence ID" value="GIO27137.1"/>
    <property type="molecule type" value="Genomic_DNA"/>
</dbReference>
<keyword evidence="2" id="KW-0732">Signal</keyword>
<proteinExistence type="predicted"/>
<keyword evidence="5" id="KW-1185">Reference proteome</keyword>
<evidence type="ECO:0000256" key="2">
    <source>
        <dbReference type="SAM" id="SignalP"/>
    </source>
</evidence>
<feature type="domain" description="PepSY" evidence="3">
    <location>
        <begin position="33"/>
        <end position="88"/>
    </location>
</feature>
<organism evidence="4 5">
    <name type="scientific">Ornithinibacillus bavariensis</name>
    <dbReference type="NCBI Taxonomy" id="545502"/>
    <lineage>
        <taxon>Bacteria</taxon>
        <taxon>Bacillati</taxon>
        <taxon>Bacillota</taxon>
        <taxon>Bacilli</taxon>
        <taxon>Bacillales</taxon>
        <taxon>Bacillaceae</taxon>
        <taxon>Ornithinibacillus</taxon>
    </lineage>
</organism>
<feature type="region of interest" description="Disordered" evidence="1">
    <location>
        <begin position="106"/>
        <end position="154"/>
    </location>
</feature>
<evidence type="ECO:0000313" key="4">
    <source>
        <dbReference type="EMBL" id="GIO27137.1"/>
    </source>
</evidence>
<protein>
    <recommendedName>
        <fullName evidence="3">PepSY domain-containing protein</fullName>
    </recommendedName>
</protein>
<evidence type="ECO:0000313" key="5">
    <source>
        <dbReference type="Proteomes" id="UP000676917"/>
    </source>
</evidence>
<dbReference type="Proteomes" id="UP000676917">
    <property type="component" value="Unassembled WGS sequence"/>
</dbReference>
<accession>A0A919X719</accession>
<feature type="domain" description="PepSY" evidence="3">
    <location>
        <begin position="162"/>
        <end position="217"/>
    </location>
</feature>
<gene>
    <name evidence="4" type="ORF">J43TS3_17480</name>
</gene>
<feature type="signal peptide" evidence="2">
    <location>
        <begin position="1"/>
        <end position="30"/>
    </location>
</feature>
<feature type="chain" id="PRO_5037617466" description="PepSY domain-containing protein" evidence="2">
    <location>
        <begin position="31"/>
        <end position="241"/>
    </location>
</feature>
<dbReference type="RefSeq" id="WP_212920645.1">
    <property type="nucleotide sequence ID" value="NZ_BORP01000003.1"/>
</dbReference>